<evidence type="ECO:0000313" key="3">
    <source>
        <dbReference type="EMBL" id="TYS63055.1"/>
    </source>
</evidence>
<dbReference type="PIRSF" id="PIRSF030092">
    <property type="entry name" value="UCP030092"/>
    <property type="match status" value="1"/>
</dbReference>
<reference evidence="4 5" key="1">
    <citation type="submission" date="2019-08" db="EMBL/GenBank/DDBJ databases">
        <title>Bacillus genomes from the desert of Cuatro Cienegas, Coahuila.</title>
        <authorList>
            <person name="Olmedo-Alvarez G."/>
        </authorList>
    </citation>
    <scope>NUCLEOTIDE SEQUENCE [LARGE SCALE GENOMIC DNA]</scope>
    <source>
        <strain evidence="3 5">CH37_1T</strain>
        <strain evidence="2 4">CH446_14T</strain>
    </source>
</reference>
<organism evidence="2 4">
    <name type="scientific">Bacillus infantis</name>
    <dbReference type="NCBI Taxonomy" id="324767"/>
    <lineage>
        <taxon>Bacteria</taxon>
        <taxon>Bacillati</taxon>
        <taxon>Bacillota</taxon>
        <taxon>Bacilli</taxon>
        <taxon>Bacillales</taxon>
        <taxon>Bacillaceae</taxon>
        <taxon>Bacillus</taxon>
    </lineage>
</organism>
<name>A0A5D4RJE8_9BACI</name>
<comment type="caution">
    <text evidence="2">The sequence shown here is derived from an EMBL/GenBank/DDBJ whole genome shotgun (WGS) entry which is preliminary data.</text>
</comment>
<keyword evidence="1" id="KW-0472">Membrane</keyword>
<dbReference type="AlphaFoldDB" id="A0A5D4RJE8"/>
<protein>
    <submittedName>
        <fullName evidence="2">DUF3397 domain-containing protein</fullName>
    </submittedName>
</protein>
<dbReference type="RefSeq" id="WP_009791168.1">
    <property type="nucleotide sequence ID" value="NZ_CP160000.1"/>
</dbReference>
<dbReference type="Pfam" id="PF11877">
    <property type="entry name" value="DUF3397"/>
    <property type="match status" value="1"/>
</dbReference>
<keyword evidence="1" id="KW-0812">Transmembrane</keyword>
<dbReference type="Proteomes" id="UP000323732">
    <property type="component" value="Unassembled WGS sequence"/>
</dbReference>
<dbReference type="InterPro" id="IPR024515">
    <property type="entry name" value="DUF3397"/>
</dbReference>
<gene>
    <name evidence="3" type="ORF">FZD47_15455</name>
    <name evidence="2" type="ORF">FZD51_05350</name>
</gene>
<feature type="transmembrane region" description="Helical" evidence="1">
    <location>
        <begin position="6"/>
        <end position="26"/>
    </location>
</feature>
<feature type="transmembrane region" description="Helical" evidence="1">
    <location>
        <begin position="65"/>
        <end position="85"/>
    </location>
</feature>
<keyword evidence="1" id="KW-1133">Transmembrane helix</keyword>
<feature type="transmembrane region" description="Helical" evidence="1">
    <location>
        <begin position="38"/>
        <end position="59"/>
    </location>
</feature>
<evidence type="ECO:0000313" key="4">
    <source>
        <dbReference type="Proteomes" id="UP000322139"/>
    </source>
</evidence>
<evidence type="ECO:0000313" key="2">
    <source>
        <dbReference type="EMBL" id="TYS49986.1"/>
    </source>
</evidence>
<proteinExistence type="predicted"/>
<evidence type="ECO:0000256" key="1">
    <source>
        <dbReference type="SAM" id="Phobius"/>
    </source>
</evidence>
<feature type="transmembrane region" description="Helical" evidence="1">
    <location>
        <begin position="105"/>
        <end position="130"/>
    </location>
</feature>
<dbReference type="EMBL" id="VTER01000003">
    <property type="protein sequence ID" value="TYS49986.1"/>
    <property type="molecule type" value="Genomic_DNA"/>
</dbReference>
<dbReference type="Proteomes" id="UP000322139">
    <property type="component" value="Unassembled WGS sequence"/>
</dbReference>
<dbReference type="GeneID" id="97349013"/>
<sequence length="131" mass="15048">MSSFFSAVAATLVTVPLLGYLIVFVISKQITGSHKKSVRIALDSSTFLLILSVHFLILAIWERSYLWIIVLFMLFAAVIFTVIHWKVKQEINIQMIFKGFWRFNFLLFFSAYIVLLIFGVFQSVSGYLSIP</sequence>
<accession>A0A5D4RJE8</accession>
<dbReference type="EMBL" id="VTES01000004">
    <property type="protein sequence ID" value="TYS63055.1"/>
    <property type="molecule type" value="Genomic_DNA"/>
</dbReference>
<evidence type="ECO:0000313" key="5">
    <source>
        <dbReference type="Proteomes" id="UP000323732"/>
    </source>
</evidence>
<dbReference type="InterPro" id="IPR016945">
    <property type="entry name" value="UCP030092"/>
</dbReference>